<evidence type="ECO:0000313" key="3">
    <source>
        <dbReference type="Proteomes" id="UP001321473"/>
    </source>
</evidence>
<dbReference type="AlphaFoldDB" id="A0AAQ4FC96"/>
<evidence type="ECO:0000256" key="1">
    <source>
        <dbReference type="SAM" id="MobiDB-lite"/>
    </source>
</evidence>
<comment type="caution">
    <text evidence="2">The sequence shown here is derived from an EMBL/GenBank/DDBJ whole genome shotgun (WGS) entry which is preliminary data.</text>
</comment>
<reference evidence="2 3" key="1">
    <citation type="journal article" date="2023" name="Arcadia Sci">
        <title>De novo assembly of a long-read Amblyomma americanum tick genome.</title>
        <authorList>
            <person name="Chou S."/>
            <person name="Poskanzer K.E."/>
            <person name="Rollins M."/>
            <person name="Thuy-Boun P.S."/>
        </authorList>
    </citation>
    <scope>NUCLEOTIDE SEQUENCE [LARGE SCALE GENOMIC DNA]</scope>
    <source>
        <strain evidence="2">F_SG_1</strain>
        <tissue evidence="2">Salivary glands</tissue>
    </source>
</reference>
<protein>
    <submittedName>
        <fullName evidence="2">Uncharacterized protein</fullName>
    </submittedName>
</protein>
<sequence>MRGDLLLEANRMAGPSMKSMSLHQSRADETRQRRLRATGSRRHPSQRWAKYEKLVPASHWRNTNPRAENAGLGQSASLIMCTVWLRLAAMKVPPGGHLRVEGSGSTRHSRPIAGISPNHRFPSKNSFLLLKMTLGLWFAPAPELNLKPRPEWPATTRCSMEPALEARLVICNMRVVAPKCEPQWRQCRSLHLTATAR</sequence>
<organism evidence="2 3">
    <name type="scientific">Amblyomma americanum</name>
    <name type="common">Lone star tick</name>
    <dbReference type="NCBI Taxonomy" id="6943"/>
    <lineage>
        <taxon>Eukaryota</taxon>
        <taxon>Metazoa</taxon>
        <taxon>Ecdysozoa</taxon>
        <taxon>Arthropoda</taxon>
        <taxon>Chelicerata</taxon>
        <taxon>Arachnida</taxon>
        <taxon>Acari</taxon>
        <taxon>Parasitiformes</taxon>
        <taxon>Ixodida</taxon>
        <taxon>Ixodoidea</taxon>
        <taxon>Ixodidae</taxon>
        <taxon>Amblyomminae</taxon>
        <taxon>Amblyomma</taxon>
    </lineage>
</organism>
<gene>
    <name evidence="2" type="ORF">V5799_009016</name>
</gene>
<proteinExistence type="predicted"/>
<dbReference type="EMBL" id="JARKHS020004422">
    <property type="protein sequence ID" value="KAK8784616.1"/>
    <property type="molecule type" value="Genomic_DNA"/>
</dbReference>
<accession>A0AAQ4FC96</accession>
<feature type="compositionally biased region" description="Basic residues" evidence="1">
    <location>
        <begin position="33"/>
        <end position="45"/>
    </location>
</feature>
<name>A0AAQ4FC96_AMBAM</name>
<dbReference type="Proteomes" id="UP001321473">
    <property type="component" value="Unassembled WGS sequence"/>
</dbReference>
<feature type="region of interest" description="Disordered" evidence="1">
    <location>
        <begin position="1"/>
        <end position="46"/>
    </location>
</feature>
<evidence type="ECO:0000313" key="2">
    <source>
        <dbReference type="EMBL" id="KAK8784616.1"/>
    </source>
</evidence>
<keyword evidence="3" id="KW-1185">Reference proteome</keyword>